<gene>
    <name evidence="2" type="ORF">PCOR1329_LOCUS32428</name>
</gene>
<dbReference type="Gene3D" id="2.130.10.10">
    <property type="entry name" value="YVTN repeat-like/Quinoprotein amine dehydrogenase"/>
    <property type="match status" value="1"/>
</dbReference>
<evidence type="ECO:0000313" key="3">
    <source>
        <dbReference type="Proteomes" id="UP001189429"/>
    </source>
</evidence>
<reference evidence="2" key="1">
    <citation type="submission" date="2023-10" db="EMBL/GenBank/DDBJ databases">
        <authorList>
            <person name="Chen Y."/>
            <person name="Shah S."/>
            <person name="Dougan E. K."/>
            <person name="Thang M."/>
            <person name="Chan C."/>
        </authorList>
    </citation>
    <scope>NUCLEOTIDE SEQUENCE [LARGE SCALE GENOMIC DNA]</scope>
</reference>
<name>A0ABN9STI7_9DINO</name>
<organism evidence="2 3">
    <name type="scientific">Prorocentrum cordatum</name>
    <dbReference type="NCBI Taxonomy" id="2364126"/>
    <lineage>
        <taxon>Eukaryota</taxon>
        <taxon>Sar</taxon>
        <taxon>Alveolata</taxon>
        <taxon>Dinophyceae</taxon>
        <taxon>Prorocentrales</taxon>
        <taxon>Prorocentraceae</taxon>
        <taxon>Prorocentrum</taxon>
    </lineage>
</organism>
<dbReference type="InterPro" id="IPR036322">
    <property type="entry name" value="WD40_repeat_dom_sf"/>
</dbReference>
<dbReference type="SUPFAM" id="SSF50978">
    <property type="entry name" value="WD40 repeat-like"/>
    <property type="match status" value="1"/>
</dbReference>
<dbReference type="PROSITE" id="PS50082">
    <property type="entry name" value="WD_REPEATS_2"/>
    <property type="match status" value="1"/>
</dbReference>
<evidence type="ECO:0000313" key="2">
    <source>
        <dbReference type="EMBL" id="CAK0835689.1"/>
    </source>
</evidence>
<dbReference type="Pfam" id="PF00400">
    <property type="entry name" value="WD40"/>
    <property type="match status" value="1"/>
</dbReference>
<evidence type="ECO:0000256" key="1">
    <source>
        <dbReference type="PROSITE-ProRule" id="PRU00221"/>
    </source>
</evidence>
<dbReference type="EMBL" id="CAUYUJ010013147">
    <property type="protein sequence ID" value="CAK0835689.1"/>
    <property type="molecule type" value="Genomic_DNA"/>
</dbReference>
<comment type="caution">
    <text evidence="2">The sequence shown here is derived from an EMBL/GenBank/DDBJ whole genome shotgun (WGS) entry which is preliminary data.</text>
</comment>
<sequence>MQSVRRCVNWCVCCGRGSASVADLAADHVAGMGAEEIPHWDAIPPARLDNINGAVGQVSRLLEGTSLRLSLSFPVELLGRCICNAMVSLTEGTDVGKILKQLFGTKLGEIQESLELDTVLCVALAGPGRAVSGSEDKTLNVWDLAAGTCERTLAGHPAIVTGVAACDPAPPRLQRERI</sequence>
<protein>
    <submittedName>
        <fullName evidence="2">Uncharacterized protein</fullName>
    </submittedName>
</protein>
<proteinExistence type="predicted"/>
<accession>A0ABN9STI7</accession>
<feature type="repeat" description="WD" evidence="1">
    <location>
        <begin position="131"/>
        <end position="152"/>
    </location>
</feature>
<dbReference type="InterPro" id="IPR015943">
    <property type="entry name" value="WD40/YVTN_repeat-like_dom_sf"/>
</dbReference>
<dbReference type="Proteomes" id="UP001189429">
    <property type="component" value="Unassembled WGS sequence"/>
</dbReference>
<keyword evidence="3" id="KW-1185">Reference proteome</keyword>
<dbReference type="InterPro" id="IPR001680">
    <property type="entry name" value="WD40_rpt"/>
</dbReference>
<keyword evidence="1" id="KW-0853">WD repeat</keyword>